<dbReference type="Pfam" id="PF04082">
    <property type="entry name" value="Fungal_trans"/>
    <property type="match status" value="1"/>
</dbReference>
<reference evidence="4" key="1">
    <citation type="journal article" date="2021" name="Nat. Commun.">
        <title>Genetic determinants of endophytism in the Arabidopsis root mycobiome.</title>
        <authorList>
            <person name="Mesny F."/>
            <person name="Miyauchi S."/>
            <person name="Thiergart T."/>
            <person name="Pickel B."/>
            <person name="Atanasova L."/>
            <person name="Karlsson M."/>
            <person name="Huettel B."/>
            <person name="Barry K.W."/>
            <person name="Haridas S."/>
            <person name="Chen C."/>
            <person name="Bauer D."/>
            <person name="Andreopoulos W."/>
            <person name="Pangilinan J."/>
            <person name="LaButti K."/>
            <person name="Riley R."/>
            <person name="Lipzen A."/>
            <person name="Clum A."/>
            <person name="Drula E."/>
            <person name="Henrissat B."/>
            <person name="Kohler A."/>
            <person name="Grigoriev I.V."/>
            <person name="Martin F.M."/>
            <person name="Hacquard S."/>
        </authorList>
    </citation>
    <scope>NUCLEOTIDE SEQUENCE</scope>
    <source>
        <strain evidence="4">MPI-SDFR-AT-0073</strain>
    </source>
</reference>
<dbReference type="PANTHER" id="PTHR31668">
    <property type="entry name" value="GLUCOSE TRANSPORT TRANSCRIPTION REGULATOR RGT1-RELATED-RELATED"/>
    <property type="match status" value="1"/>
</dbReference>
<dbReference type="GO" id="GO:0003677">
    <property type="term" value="F:DNA binding"/>
    <property type="evidence" value="ECO:0007669"/>
    <property type="project" value="InterPro"/>
</dbReference>
<dbReference type="EMBL" id="JAGPXC010000003">
    <property type="protein sequence ID" value="KAH6655998.1"/>
    <property type="molecule type" value="Genomic_DNA"/>
</dbReference>
<proteinExistence type="predicted"/>
<name>A0A9P8UPJ6_9PEZI</name>
<evidence type="ECO:0000259" key="3">
    <source>
        <dbReference type="Pfam" id="PF04082"/>
    </source>
</evidence>
<comment type="caution">
    <text evidence="4">The sequence shown here is derived from an EMBL/GenBank/DDBJ whole genome shotgun (WGS) entry which is preliminary data.</text>
</comment>
<dbReference type="Proteomes" id="UP000758603">
    <property type="component" value="Unassembled WGS sequence"/>
</dbReference>
<dbReference type="GO" id="GO:0006351">
    <property type="term" value="P:DNA-templated transcription"/>
    <property type="evidence" value="ECO:0007669"/>
    <property type="project" value="InterPro"/>
</dbReference>
<evidence type="ECO:0000313" key="4">
    <source>
        <dbReference type="EMBL" id="KAH6655998.1"/>
    </source>
</evidence>
<evidence type="ECO:0000313" key="5">
    <source>
        <dbReference type="Proteomes" id="UP000758603"/>
    </source>
</evidence>
<dbReference type="InterPro" id="IPR007219">
    <property type="entry name" value="XnlR_reg_dom"/>
</dbReference>
<dbReference type="RefSeq" id="XP_045960263.1">
    <property type="nucleotide sequence ID" value="XM_046108795.1"/>
</dbReference>
<dbReference type="InterPro" id="IPR050797">
    <property type="entry name" value="Carb_Metab_Trans_Reg"/>
</dbReference>
<gene>
    <name evidence="4" type="ORF">BKA67DRAFT_676046</name>
</gene>
<accession>A0A9P8UPJ6</accession>
<dbReference type="GO" id="GO:0008270">
    <property type="term" value="F:zinc ion binding"/>
    <property type="evidence" value="ECO:0007669"/>
    <property type="project" value="InterPro"/>
</dbReference>
<dbReference type="CDD" id="cd12148">
    <property type="entry name" value="fungal_TF_MHR"/>
    <property type="match status" value="1"/>
</dbReference>
<feature type="region of interest" description="Disordered" evidence="2">
    <location>
        <begin position="1"/>
        <end position="27"/>
    </location>
</feature>
<sequence length="487" mass="54342">MRAMSQRYDVRRYDGPRRPGQGPSFAAPGYSLALSPVAGSVDSSQSTRHVFAPDSSPFQGSPLVETRFATLCLDAFFEYKYPINPILNRQHIEAALLDLGSDPETYGMIVACCAVMVQSPGLLAPLSTSTPSAFLPSPSPYALTHETPSASFLIEETIRARCSCNYIEAPSLITVQTSFFLFSALFCLGKDNSAWFYLREAITFLQLLDLHEEDTFASSLQNDPILSTYSRRMFWVLFITERAYAIQRHRAPTLEKTIALPYEGTEVEKEILPGFFALIALFEPFDNDFFALWNHSVVLPTLPAELLVRMQRILMYTLPTTSGCTDSQLADLLISREWLKIMIWQLCVSNTMLSSLSNEESMSFRYPITIAREVILVSKLVPLKALEANGVGILEKVFDIGCSLADVLSLKPIFSEPSMLEVGPRNYLSEIIRIVGTTLGGSDKHLQILLRKASECLPTVVDRPLSATEDNSSERYQVYELEDNADD</sequence>
<dbReference type="PANTHER" id="PTHR31668:SF20">
    <property type="entry name" value="ZN(II)2CYS6 TRANSCRIPTION FACTOR (EUROFUNG)"/>
    <property type="match status" value="1"/>
</dbReference>
<keyword evidence="1" id="KW-0539">Nucleus</keyword>
<evidence type="ECO:0000256" key="1">
    <source>
        <dbReference type="ARBA" id="ARBA00023242"/>
    </source>
</evidence>
<feature type="domain" description="Xylanolytic transcriptional activator regulatory" evidence="3">
    <location>
        <begin position="73"/>
        <end position="254"/>
    </location>
</feature>
<evidence type="ECO:0000256" key="2">
    <source>
        <dbReference type="SAM" id="MobiDB-lite"/>
    </source>
</evidence>
<dbReference type="GeneID" id="70137686"/>
<feature type="compositionally biased region" description="Basic and acidic residues" evidence="2">
    <location>
        <begin position="8"/>
        <end position="17"/>
    </location>
</feature>
<organism evidence="4 5">
    <name type="scientific">Truncatella angustata</name>
    <dbReference type="NCBI Taxonomy" id="152316"/>
    <lineage>
        <taxon>Eukaryota</taxon>
        <taxon>Fungi</taxon>
        <taxon>Dikarya</taxon>
        <taxon>Ascomycota</taxon>
        <taxon>Pezizomycotina</taxon>
        <taxon>Sordariomycetes</taxon>
        <taxon>Xylariomycetidae</taxon>
        <taxon>Amphisphaeriales</taxon>
        <taxon>Sporocadaceae</taxon>
        <taxon>Truncatella</taxon>
    </lineage>
</organism>
<dbReference type="OrthoDB" id="2740448at2759"/>
<keyword evidence="5" id="KW-1185">Reference proteome</keyword>
<protein>
    <recommendedName>
        <fullName evidence="3">Xylanolytic transcriptional activator regulatory domain-containing protein</fullName>
    </recommendedName>
</protein>
<dbReference type="AlphaFoldDB" id="A0A9P8UPJ6"/>